<dbReference type="PANTHER" id="PTHR10000">
    <property type="entry name" value="PHOSPHOSERINE PHOSPHATASE"/>
    <property type="match status" value="1"/>
</dbReference>
<dbReference type="SFLD" id="SFLDS00003">
    <property type="entry name" value="Haloacid_Dehalogenase"/>
    <property type="match status" value="1"/>
</dbReference>
<dbReference type="Gene3D" id="3.30.1240.10">
    <property type="match status" value="1"/>
</dbReference>
<evidence type="ECO:0000313" key="1">
    <source>
        <dbReference type="EMBL" id="AIC95126.1"/>
    </source>
</evidence>
<dbReference type="GO" id="GO:0000287">
    <property type="term" value="F:magnesium ion binding"/>
    <property type="evidence" value="ECO:0007669"/>
    <property type="project" value="TreeGrafter"/>
</dbReference>
<dbReference type="SFLD" id="SFLDG01140">
    <property type="entry name" value="C2.B:_Phosphomannomutase_and_P"/>
    <property type="match status" value="1"/>
</dbReference>
<sequence>MLPRHLIALDLDGTLLPGNQTISTRTKAALLSAKKAGHLVAIATGRPYRASKRYYQELNLTTPIINFNGASVHHPLDQQYPRTKATIDLDTSRHLIRTCQQVGIENMMVEIDDAFYMAKNEGFFANFLTEGIEPIASGTLDDLLTDPPTAILVEPLPDKTLELRAALEGTKSETTLQRWWKGKVSVLEIAPNHVTKATALQELATHYNVSTEHIIAFGDEENDLEMIEFAGQGIAMGNAIPELKEIAHAVTDTNEDDGIAKYIEQALQLR</sequence>
<keyword evidence="1" id="KW-0378">Hydrolase</keyword>
<dbReference type="PANTHER" id="PTHR10000:SF23">
    <property type="entry name" value="5-AMINO-6-(5-PHOSPHO-D-RIBITYLAMINO)URACIL PHOSPHATASE YITU"/>
    <property type="match status" value="1"/>
</dbReference>
<dbReference type="GO" id="GO:0005829">
    <property type="term" value="C:cytosol"/>
    <property type="evidence" value="ECO:0007669"/>
    <property type="project" value="TreeGrafter"/>
</dbReference>
<dbReference type="CDD" id="cd07516">
    <property type="entry name" value="HAD_Pase"/>
    <property type="match status" value="1"/>
</dbReference>
<organism evidence="1 2">
    <name type="scientific">Shouchella lehensis G1</name>
    <dbReference type="NCBI Taxonomy" id="1246626"/>
    <lineage>
        <taxon>Bacteria</taxon>
        <taxon>Bacillati</taxon>
        <taxon>Bacillota</taxon>
        <taxon>Bacilli</taxon>
        <taxon>Bacillales</taxon>
        <taxon>Bacillaceae</taxon>
        <taxon>Shouchella</taxon>
    </lineage>
</organism>
<dbReference type="Pfam" id="PF08282">
    <property type="entry name" value="Hydrolase_3"/>
    <property type="match status" value="1"/>
</dbReference>
<evidence type="ECO:0000313" key="2">
    <source>
        <dbReference type="Proteomes" id="UP000027142"/>
    </source>
</evidence>
<dbReference type="eggNOG" id="COG0561">
    <property type="taxonomic scope" value="Bacteria"/>
</dbReference>
<dbReference type="KEGG" id="ble:BleG1_2559"/>
<dbReference type="InterPro" id="IPR036412">
    <property type="entry name" value="HAD-like_sf"/>
</dbReference>
<dbReference type="InterPro" id="IPR000150">
    <property type="entry name" value="Cof"/>
</dbReference>
<dbReference type="NCBIfam" id="TIGR00099">
    <property type="entry name" value="Cof-subfamily"/>
    <property type="match status" value="1"/>
</dbReference>
<dbReference type="InterPro" id="IPR023214">
    <property type="entry name" value="HAD_sf"/>
</dbReference>
<dbReference type="GO" id="GO:0016791">
    <property type="term" value="F:phosphatase activity"/>
    <property type="evidence" value="ECO:0007669"/>
    <property type="project" value="TreeGrafter"/>
</dbReference>
<dbReference type="Proteomes" id="UP000027142">
    <property type="component" value="Chromosome"/>
</dbReference>
<dbReference type="NCBIfam" id="TIGR01484">
    <property type="entry name" value="HAD-SF-IIB"/>
    <property type="match status" value="1"/>
</dbReference>
<dbReference type="AlphaFoldDB" id="A0A060LV35"/>
<protein>
    <submittedName>
        <fullName evidence="1">HAD superfamily hydrolase</fullName>
    </submittedName>
</protein>
<dbReference type="OrthoDB" id="9781413at2"/>
<reference evidence="1 2" key="1">
    <citation type="journal article" date="2014" name="Gene">
        <title>A comparative genomic analysis of the alkalitolerant soil bacterium Bacillus lehensis G1.</title>
        <authorList>
            <person name="Noor Y.M."/>
            <person name="Samsulrizal N.H."/>
            <person name="Jema'on N.A."/>
            <person name="Low K.O."/>
            <person name="Ramli A.N."/>
            <person name="Alias N.I."/>
            <person name="Damis S.I."/>
            <person name="Fuzi S.F."/>
            <person name="Isa M.N."/>
            <person name="Murad A.M."/>
            <person name="Raih M.F."/>
            <person name="Bakar F.D."/>
            <person name="Najimudin N."/>
            <person name="Mahadi N.M."/>
            <person name="Illias R.M."/>
        </authorList>
    </citation>
    <scope>NUCLEOTIDE SEQUENCE [LARGE SCALE GENOMIC DNA]</scope>
    <source>
        <strain evidence="1 2">G1</strain>
    </source>
</reference>
<dbReference type="HOGENOM" id="CLU_044146_1_1_9"/>
<dbReference type="STRING" id="1246626.BleG1_2559"/>
<name>A0A060LV35_9BACI</name>
<accession>A0A060LV35</accession>
<dbReference type="PATRIC" id="fig|1246626.3.peg.2552"/>
<dbReference type="SUPFAM" id="SSF56784">
    <property type="entry name" value="HAD-like"/>
    <property type="match status" value="1"/>
</dbReference>
<dbReference type="EMBL" id="CP003923">
    <property type="protein sequence ID" value="AIC95126.1"/>
    <property type="molecule type" value="Genomic_DNA"/>
</dbReference>
<dbReference type="InterPro" id="IPR006379">
    <property type="entry name" value="HAD-SF_hydro_IIB"/>
</dbReference>
<dbReference type="Gene3D" id="3.40.50.1000">
    <property type="entry name" value="HAD superfamily/HAD-like"/>
    <property type="match status" value="1"/>
</dbReference>
<gene>
    <name evidence="1" type="ORF">BleG1_2559</name>
</gene>
<dbReference type="RefSeq" id="WP_038481497.1">
    <property type="nucleotide sequence ID" value="NZ_CP003923.1"/>
</dbReference>
<keyword evidence="2" id="KW-1185">Reference proteome</keyword>
<proteinExistence type="predicted"/>